<dbReference type="Proteomes" id="UP000789570">
    <property type="component" value="Unassembled WGS sequence"/>
</dbReference>
<dbReference type="GO" id="GO:0016787">
    <property type="term" value="F:hydrolase activity"/>
    <property type="evidence" value="ECO:0007669"/>
    <property type="project" value="UniProtKB-KW"/>
</dbReference>
<keyword evidence="1" id="KW-0347">Helicase</keyword>
<dbReference type="GO" id="GO:0006325">
    <property type="term" value="P:chromatin organization"/>
    <property type="evidence" value="ECO:0007669"/>
    <property type="project" value="UniProtKB-KW"/>
</dbReference>
<keyword evidence="1" id="KW-0805">Transcription regulation</keyword>
<comment type="similarity">
    <text evidence="1">Belongs to the RuvB family.</text>
</comment>
<dbReference type="Gene3D" id="3.40.50.300">
    <property type="entry name" value="P-loop containing nucleotide triphosphate hydrolases"/>
    <property type="match status" value="1"/>
</dbReference>
<feature type="non-terminal residue" evidence="3">
    <location>
        <position position="131"/>
    </location>
</feature>
<evidence type="ECO:0000256" key="1">
    <source>
        <dbReference type="RuleBase" id="RU363048"/>
    </source>
</evidence>
<organism evidence="3 4">
    <name type="scientific">Funneliformis caledonium</name>
    <dbReference type="NCBI Taxonomy" id="1117310"/>
    <lineage>
        <taxon>Eukaryota</taxon>
        <taxon>Fungi</taxon>
        <taxon>Fungi incertae sedis</taxon>
        <taxon>Mucoromycota</taxon>
        <taxon>Glomeromycotina</taxon>
        <taxon>Glomeromycetes</taxon>
        <taxon>Glomerales</taxon>
        <taxon>Glomeraceae</taxon>
        <taxon>Funneliformis</taxon>
    </lineage>
</organism>
<reference evidence="3" key="1">
    <citation type="submission" date="2021-06" db="EMBL/GenBank/DDBJ databases">
        <authorList>
            <person name="Kallberg Y."/>
            <person name="Tangrot J."/>
            <person name="Rosling A."/>
        </authorList>
    </citation>
    <scope>NUCLEOTIDE SEQUENCE</scope>
    <source>
        <strain evidence="3">UK204</strain>
    </source>
</reference>
<feature type="non-terminal residue" evidence="3">
    <location>
        <position position="1"/>
    </location>
</feature>
<dbReference type="GO" id="GO:0005524">
    <property type="term" value="F:ATP binding"/>
    <property type="evidence" value="ECO:0007669"/>
    <property type="project" value="UniProtKB-KW"/>
</dbReference>
<comment type="catalytic activity">
    <reaction evidence="1">
        <text>ATP + H2O = ADP + phosphate + H(+)</text>
        <dbReference type="Rhea" id="RHEA:13065"/>
        <dbReference type="ChEBI" id="CHEBI:15377"/>
        <dbReference type="ChEBI" id="CHEBI:15378"/>
        <dbReference type="ChEBI" id="CHEBI:30616"/>
        <dbReference type="ChEBI" id="CHEBI:43474"/>
        <dbReference type="ChEBI" id="CHEBI:456216"/>
        <dbReference type="EC" id="3.6.4.12"/>
    </reaction>
</comment>
<evidence type="ECO:0000313" key="4">
    <source>
        <dbReference type="Proteomes" id="UP000789570"/>
    </source>
</evidence>
<evidence type="ECO:0000259" key="2">
    <source>
        <dbReference type="Pfam" id="PF06068"/>
    </source>
</evidence>
<dbReference type="Pfam" id="PF06068">
    <property type="entry name" value="TIP49"/>
    <property type="match status" value="1"/>
</dbReference>
<comment type="subcellular location">
    <subcellularLocation>
        <location evidence="1">Nucleus</location>
    </subcellularLocation>
</comment>
<dbReference type="GO" id="GO:0005634">
    <property type="term" value="C:nucleus"/>
    <property type="evidence" value="ECO:0007669"/>
    <property type="project" value="UniProtKB-SubCell"/>
</dbReference>
<dbReference type="GO" id="GO:0006281">
    <property type="term" value="P:DNA repair"/>
    <property type="evidence" value="ECO:0007669"/>
    <property type="project" value="UniProtKB-KW"/>
</dbReference>
<keyword evidence="1" id="KW-0156">Chromatin regulator</keyword>
<dbReference type="EMBL" id="CAJVPQ010019319">
    <property type="protein sequence ID" value="CAG8753712.1"/>
    <property type="molecule type" value="Genomic_DNA"/>
</dbReference>
<dbReference type="InterPro" id="IPR010339">
    <property type="entry name" value="TIP49_P-loop"/>
</dbReference>
<keyword evidence="1" id="KW-0234">DNA repair</keyword>
<evidence type="ECO:0000313" key="3">
    <source>
        <dbReference type="EMBL" id="CAG8753712.1"/>
    </source>
</evidence>
<keyword evidence="1" id="KW-0804">Transcription</keyword>
<dbReference type="GO" id="GO:0003678">
    <property type="term" value="F:DNA helicase activity"/>
    <property type="evidence" value="ECO:0007669"/>
    <property type="project" value="UniProtKB-EC"/>
</dbReference>
<dbReference type="InterPro" id="IPR027417">
    <property type="entry name" value="P-loop_NTPase"/>
</dbReference>
<keyword evidence="4" id="KW-1185">Reference proteome</keyword>
<keyword evidence="1" id="KW-0539">Nucleus</keyword>
<gene>
    <name evidence="3" type="ORF">FCALED_LOCUS16466</name>
</gene>
<proteinExistence type="inferred from homology"/>
<keyword evidence="1" id="KW-0067">ATP-binding</keyword>
<dbReference type="PANTHER" id="PTHR11093">
    <property type="entry name" value="RUVB-RELATED REPTIN AND PONTIN"/>
    <property type="match status" value="1"/>
</dbReference>
<name>A0A9N9IVT1_9GLOM</name>
<accession>A0A9N9IVT1</accession>
<sequence>FTYLNKALESAISPIVIFATNRGICQVRETDDIIAPHGIPIDLIDQILIIQTLWMISDQLFKFVQELKDDDALNYIAESEVKTSLSNTQRYLCIIAFTNILSFSYLHLHEDDICTHWVELLNDKTLDKISD</sequence>
<protein>
    <recommendedName>
        <fullName evidence="1">RuvB-like helicase</fullName>
        <ecNumber evidence="1">3.6.4.12</ecNumber>
    </recommendedName>
</protein>
<feature type="domain" description="TIP49 P-loop" evidence="2">
    <location>
        <begin position="1"/>
        <end position="53"/>
    </location>
</feature>
<dbReference type="InterPro" id="IPR027238">
    <property type="entry name" value="RuvB-like"/>
</dbReference>
<dbReference type="EC" id="3.6.4.12" evidence="1"/>
<keyword evidence="1" id="KW-0547">Nucleotide-binding</keyword>
<comment type="caution">
    <text evidence="3">The sequence shown here is derived from an EMBL/GenBank/DDBJ whole genome shotgun (WGS) entry which is preliminary data.</text>
</comment>
<keyword evidence="1" id="KW-0378">Hydrolase</keyword>
<dbReference type="AlphaFoldDB" id="A0A9N9IVT1"/>
<comment type="function">
    <text evidence="1">DNA helicase participates in several chromatin remodeling complexes, including the SWR1 and the INO80 complexes.</text>
</comment>
<keyword evidence="1" id="KW-0227">DNA damage</keyword>
<dbReference type="OrthoDB" id="10060499at2759"/>